<evidence type="ECO:0008006" key="4">
    <source>
        <dbReference type="Google" id="ProtNLM"/>
    </source>
</evidence>
<dbReference type="EMBL" id="MAEL01000054">
    <property type="protein sequence ID" value="KAF1301999.1"/>
    <property type="molecule type" value="Genomic_DNA"/>
</dbReference>
<keyword evidence="3" id="KW-1185">Reference proteome</keyword>
<accession>A0ABQ6YWB6</accession>
<sequence>MKKMVTVGMLIMSLLFIVGCGNGGGTEKKYDTKVFVKETEGLSSEMTYYYIGDTVEKQSTKNVMSYDYLGVANEEAAKERLEPIVKQYRELEGMAHKIDYQQDQLVEELTITYADVDIEAAKNVPGITFEGDVSKGISMKKSEEMMLENGYKLKE</sequence>
<evidence type="ECO:0000256" key="1">
    <source>
        <dbReference type="SAM" id="SignalP"/>
    </source>
</evidence>
<dbReference type="SUPFAM" id="SSF160704">
    <property type="entry name" value="YehR-like"/>
    <property type="match status" value="1"/>
</dbReference>
<dbReference type="InterPro" id="IPR036699">
    <property type="entry name" value="YehR-like_sf"/>
</dbReference>
<evidence type="ECO:0000313" key="2">
    <source>
        <dbReference type="EMBL" id="KAF1301999.1"/>
    </source>
</evidence>
<proteinExistence type="predicted"/>
<protein>
    <recommendedName>
        <fullName evidence="4">DUF1307 domain-containing protein</fullName>
    </recommendedName>
</protein>
<feature type="signal peptide" evidence="1">
    <location>
        <begin position="1"/>
        <end position="20"/>
    </location>
</feature>
<dbReference type="PROSITE" id="PS51257">
    <property type="entry name" value="PROKAR_LIPOPROTEIN"/>
    <property type="match status" value="1"/>
</dbReference>
<keyword evidence="1" id="KW-0732">Signal</keyword>
<feature type="chain" id="PRO_5046659101" description="DUF1307 domain-containing protein" evidence="1">
    <location>
        <begin position="21"/>
        <end position="155"/>
    </location>
</feature>
<dbReference type="Pfam" id="PF06998">
    <property type="entry name" value="DUF1307"/>
    <property type="match status" value="1"/>
</dbReference>
<dbReference type="InterPro" id="IPR009736">
    <property type="entry name" value="DUF1307"/>
</dbReference>
<name>A0ABQ6YWB6_9ENTE</name>
<evidence type="ECO:0000313" key="3">
    <source>
        <dbReference type="Proteomes" id="UP000782705"/>
    </source>
</evidence>
<organism evidence="2 3">
    <name type="scientific">Candidatus Enterococcus willemsii</name>
    <dbReference type="NCBI Taxonomy" id="1857215"/>
    <lineage>
        <taxon>Bacteria</taxon>
        <taxon>Bacillati</taxon>
        <taxon>Bacillota</taxon>
        <taxon>Bacilli</taxon>
        <taxon>Lactobacillales</taxon>
        <taxon>Enterococcaceae</taxon>
        <taxon>Enterococcus</taxon>
    </lineage>
</organism>
<dbReference type="PIRSF" id="PIRSF006187">
    <property type="entry name" value="DUF1307"/>
    <property type="match status" value="1"/>
</dbReference>
<comment type="caution">
    <text evidence="2">The sequence shown here is derived from an EMBL/GenBank/DDBJ whole genome shotgun (WGS) entry which is preliminary data.</text>
</comment>
<gene>
    <name evidence="2" type="ORF">BAU17_01115</name>
</gene>
<reference evidence="2 3" key="1">
    <citation type="submission" date="2016-06" db="EMBL/GenBank/DDBJ databases">
        <title>Four novel species of enterococci isolated from chicken manure.</title>
        <authorList>
            <person name="Van Tyne D."/>
        </authorList>
    </citation>
    <scope>NUCLEOTIDE SEQUENCE [LARGE SCALE GENOMIC DNA]</scope>
    <source>
        <strain evidence="2 3">CU12B</strain>
    </source>
</reference>
<dbReference type="Proteomes" id="UP000782705">
    <property type="component" value="Unassembled WGS sequence"/>
</dbReference>
<dbReference type="Gene3D" id="3.30.1830.10">
    <property type="entry name" value="YehR-like"/>
    <property type="match status" value="1"/>
</dbReference>